<dbReference type="RefSeq" id="WP_345681275.1">
    <property type="nucleotide sequence ID" value="NZ_BAABHS010000084.1"/>
</dbReference>
<proteinExistence type="predicted"/>
<reference evidence="2" key="1">
    <citation type="journal article" date="2019" name="Int. J. Syst. Evol. Microbiol.">
        <title>The Global Catalogue of Microorganisms (GCM) 10K type strain sequencing project: providing services to taxonomists for standard genome sequencing and annotation.</title>
        <authorList>
            <consortium name="The Broad Institute Genomics Platform"/>
            <consortium name="The Broad Institute Genome Sequencing Center for Infectious Disease"/>
            <person name="Wu L."/>
            <person name="Ma J."/>
        </authorList>
    </citation>
    <scope>NUCLEOTIDE SEQUENCE [LARGE SCALE GENOMIC DNA]</scope>
    <source>
        <strain evidence="2">JCM 17986</strain>
    </source>
</reference>
<name>A0ABP9IK39_9ACTN</name>
<dbReference type="EMBL" id="BAABHS010000084">
    <property type="protein sequence ID" value="GAA4998265.1"/>
    <property type="molecule type" value="Genomic_DNA"/>
</dbReference>
<dbReference type="Proteomes" id="UP001500466">
    <property type="component" value="Unassembled WGS sequence"/>
</dbReference>
<keyword evidence="2" id="KW-1185">Reference proteome</keyword>
<accession>A0ABP9IK39</accession>
<sequence>MNSTRDAADLLTALATAADRFRKTGYAIFLRHQEESRWRPFSNYGGPSGKRSTGLGFVIILQDGRELCVSATVTATSDGLVISGDTTIDDDKPELAAGNQKYLLELPDAVTTTVPDCISTLENYVQQLTNAAPGLVAWALEQPHP</sequence>
<evidence type="ECO:0000313" key="2">
    <source>
        <dbReference type="Proteomes" id="UP001500466"/>
    </source>
</evidence>
<evidence type="ECO:0000313" key="1">
    <source>
        <dbReference type="EMBL" id="GAA4998265.1"/>
    </source>
</evidence>
<gene>
    <name evidence="1" type="ORF">GCM10023205_85010</name>
</gene>
<organism evidence="1 2">
    <name type="scientific">Yinghuangia aomiensis</name>
    <dbReference type="NCBI Taxonomy" id="676205"/>
    <lineage>
        <taxon>Bacteria</taxon>
        <taxon>Bacillati</taxon>
        <taxon>Actinomycetota</taxon>
        <taxon>Actinomycetes</taxon>
        <taxon>Kitasatosporales</taxon>
        <taxon>Streptomycetaceae</taxon>
        <taxon>Yinghuangia</taxon>
    </lineage>
</organism>
<protein>
    <submittedName>
        <fullName evidence="1">Uncharacterized protein</fullName>
    </submittedName>
</protein>
<comment type="caution">
    <text evidence="1">The sequence shown here is derived from an EMBL/GenBank/DDBJ whole genome shotgun (WGS) entry which is preliminary data.</text>
</comment>